<evidence type="ECO:0000256" key="1">
    <source>
        <dbReference type="SAM" id="Phobius"/>
    </source>
</evidence>
<keyword evidence="3" id="KW-1185">Reference proteome</keyword>
<keyword evidence="1" id="KW-1133">Transmembrane helix</keyword>
<evidence type="ECO:0000313" key="2">
    <source>
        <dbReference type="EMBL" id="CAK9308578.1"/>
    </source>
</evidence>
<proteinExistence type="predicted"/>
<keyword evidence="1" id="KW-0812">Transmembrane</keyword>
<dbReference type="Proteomes" id="UP001642487">
    <property type="component" value="Chromosome 1"/>
</dbReference>
<name>A0ABP0XK84_9ROSI</name>
<protein>
    <submittedName>
        <fullName evidence="2">Uncharacterized protein</fullName>
    </submittedName>
</protein>
<dbReference type="EMBL" id="OZ021735">
    <property type="protein sequence ID" value="CAK9308578.1"/>
    <property type="molecule type" value="Genomic_DNA"/>
</dbReference>
<feature type="transmembrane region" description="Helical" evidence="1">
    <location>
        <begin position="35"/>
        <end position="56"/>
    </location>
</feature>
<sequence>MERDEIEKQQRQDRMRQPYSDYDGSHLHRRWYGRLEFWACIWSFFCFNLSFLWAFWWPPSACEFANSLKQYWQWNVLPLLLLIGLSPRFPHRRVIGESFASAGTLMSSIPNSLGGFLWEEDEEEEEEIGETKSNENGLSILGISLSLFEQL</sequence>
<feature type="transmembrane region" description="Helical" evidence="1">
    <location>
        <begin position="71"/>
        <end position="89"/>
    </location>
</feature>
<reference evidence="2 3" key="1">
    <citation type="submission" date="2024-03" db="EMBL/GenBank/DDBJ databases">
        <authorList>
            <person name="Gkanogiannis A."/>
            <person name="Becerra Lopez-Lavalle L."/>
        </authorList>
    </citation>
    <scope>NUCLEOTIDE SEQUENCE [LARGE SCALE GENOMIC DNA]</scope>
</reference>
<organism evidence="2 3">
    <name type="scientific">Citrullus colocynthis</name>
    <name type="common">colocynth</name>
    <dbReference type="NCBI Taxonomy" id="252529"/>
    <lineage>
        <taxon>Eukaryota</taxon>
        <taxon>Viridiplantae</taxon>
        <taxon>Streptophyta</taxon>
        <taxon>Embryophyta</taxon>
        <taxon>Tracheophyta</taxon>
        <taxon>Spermatophyta</taxon>
        <taxon>Magnoliopsida</taxon>
        <taxon>eudicotyledons</taxon>
        <taxon>Gunneridae</taxon>
        <taxon>Pentapetalae</taxon>
        <taxon>rosids</taxon>
        <taxon>fabids</taxon>
        <taxon>Cucurbitales</taxon>
        <taxon>Cucurbitaceae</taxon>
        <taxon>Benincaseae</taxon>
        <taxon>Citrullus</taxon>
    </lineage>
</organism>
<gene>
    <name evidence="2" type="ORF">CITCOLO1_LOCUS88</name>
</gene>
<keyword evidence="1" id="KW-0472">Membrane</keyword>
<evidence type="ECO:0000313" key="3">
    <source>
        <dbReference type="Proteomes" id="UP001642487"/>
    </source>
</evidence>
<accession>A0ABP0XK84</accession>